<comment type="caution">
    <text evidence="10">The sequence shown here is derived from an EMBL/GenBank/DDBJ whole genome shotgun (WGS) entry which is preliminary data.</text>
</comment>
<keyword evidence="4" id="KW-0488">Methylation</keyword>
<dbReference type="PROSITE" id="PS51419">
    <property type="entry name" value="RAB"/>
    <property type="match status" value="1"/>
</dbReference>
<dbReference type="Pfam" id="PF00071">
    <property type="entry name" value="Ras"/>
    <property type="match status" value="1"/>
</dbReference>
<evidence type="ECO:0000256" key="7">
    <source>
        <dbReference type="ARBA" id="ARBA00023136"/>
    </source>
</evidence>
<dbReference type="SUPFAM" id="SSF52540">
    <property type="entry name" value="P-loop containing nucleoside triphosphate hydrolases"/>
    <property type="match status" value="1"/>
</dbReference>
<sequence length="216" mass="24511">MFLCCIRRDDEEAGAPKRLKMVVVGDGDCGKTCLLHRFAQDEFYTRYIPTVFEVQTKKVPYKGQEVELVMYDTAGQEDYDRLRPFSYTDTDVIIVCFSLDNPDSLTNVLLNWVPEVRYYCGKVPLLLVGTKKDLRDEASGDWELADVTESSVRGTVPQFVHYEEGLAVASKADAEAYYESSAKTGEGTATIFDAVVRYGFENKFNKPRSVFRKKKS</sequence>
<keyword evidence="9" id="KW-0636">Prenylation</keyword>
<keyword evidence="11" id="KW-1185">Reference proteome</keyword>
<dbReference type="InterPro" id="IPR027417">
    <property type="entry name" value="P-loop_NTPase"/>
</dbReference>
<evidence type="ECO:0000256" key="6">
    <source>
        <dbReference type="ARBA" id="ARBA00023134"/>
    </source>
</evidence>
<dbReference type="InterPro" id="IPR001806">
    <property type="entry name" value="Small_GTPase"/>
</dbReference>
<proteinExistence type="inferred from homology"/>
<keyword evidence="8" id="KW-0449">Lipoprotein</keyword>
<evidence type="ECO:0000313" key="11">
    <source>
        <dbReference type="Proteomes" id="UP001519460"/>
    </source>
</evidence>
<dbReference type="Proteomes" id="UP001519460">
    <property type="component" value="Unassembled WGS sequence"/>
</dbReference>
<keyword evidence="6" id="KW-0342">GTP-binding</keyword>
<reference evidence="10 11" key="1">
    <citation type="journal article" date="2023" name="Sci. Data">
        <title>Genome assembly of the Korean intertidal mud-creeper Batillaria attramentaria.</title>
        <authorList>
            <person name="Patra A.K."/>
            <person name="Ho P.T."/>
            <person name="Jun S."/>
            <person name="Lee S.J."/>
            <person name="Kim Y."/>
            <person name="Won Y.J."/>
        </authorList>
    </citation>
    <scope>NUCLEOTIDE SEQUENCE [LARGE SCALE GENOMIC DNA]</scope>
    <source>
        <strain evidence="10">Wonlab-2016</strain>
    </source>
</reference>
<dbReference type="SMART" id="SM00173">
    <property type="entry name" value="RAS"/>
    <property type="match status" value="1"/>
</dbReference>
<keyword evidence="3" id="KW-1003">Cell membrane</keyword>
<evidence type="ECO:0000313" key="10">
    <source>
        <dbReference type="EMBL" id="KAK7494882.1"/>
    </source>
</evidence>
<evidence type="ECO:0000256" key="5">
    <source>
        <dbReference type="ARBA" id="ARBA00022741"/>
    </source>
</evidence>
<comment type="similarity">
    <text evidence="2">Belongs to the small GTPase superfamily. Rho family.</text>
</comment>
<dbReference type="PROSITE" id="PS51420">
    <property type="entry name" value="RHO"/>
    <property type="match status" value="1"/>
</dbReference>
<evidence type="ECO:0000256" key="1">
    <source>
        <dbReference type="ARBA" id="ARBA00004342"/>
    </source>
</evidence>
<keyword evidence="5" id="KW-0547">Nucleotide-binding</keyword>
<gene>
    <name evidence="10" type="ORF">BaRGS_00014009</name>
</gene>
<evidence type="ECO:0000256" key="4">
    <source>
        <dbReference type="ARBA" id="ARBA00022481"/>
    </source>
</evidence>
<name>A0ABD0L604_9CAEN</name>
<dbReference type="NCBIfam" id="TIGR00231">
    <property type="entry name" value="small_GTP"/>
    <property type="match status" value="1"/>
</dbReference>
<accession>A0ABD0L604</accession>
<dbReference type="SMART" id="SM00175">
    <property type="entry name" value="RAB"/>
    <property type="match status" value="1"/>
</dbReference>
<evidence type="ECO:0000256" key="2">
    <source>
        <dbReference type="ARBA" id="ARBA00010142"/>
    </source>
</evidence>
<dbReference type="AlphaFoldDB" id="A0ABD0L604"/>
<dbReference type="PANTHER" id="PTHR24072">
    <property type="entry name" value="RHO FAMILY GTPASE"/>
    <property type="match status" value="1"/>
</dbReference>
<dbReference type="GO" id="GO:0005886">
    <property type="term" value="C:plasma membrane"/>
    <property type="evidence" value="ECO:0007669"/>
    <property type="project" value="UniProtKB-SubCell"/>
</dbReference>
<dbReference type="Gene3D" id="3.40.50.300">
    <property type="entry name" value="P-loop containing nucleotide triphosphate hydrolases"/>
    <property type="match status" value="1"/>
</dbReference>
<evidence type="ECO:0000256" key="9">
    <source>
        <dbReference type="ARBA" id="ARBA00023289"/>
    </source>
</evidence>
<dbReference type="CDD" id="cd00157">
    <property type="entry name" value="Rho"/>
    <property type="match status" value="1"/>
</dbReference>
<organism evidence="10 11">
    <name type="scientific">Batillaria attramentaria</name>
    <dbReference type="NCBI Taxonomy" id="370345"/>
    <lineage>
        <taxon>Eukaryota</taxon>
        <taxon>Metazoa</taxon>
        <taxon>Spiralia</taxon>
        <taxon>Lophotrochozoa</taxon>
        <taxon>Mollusca</taxon>
        <taxon>Gastropoda</taxon>
        <taxon>Caenogastropoda</taxon>
        <taxon>Sorbeoconcha</taxon>
        <taxon>Cerithioidea</taxon>
        <taxon>Batillariidae</taxon>
        <taxon>Batillaria</taxon>
    </lineage>
</organism>
<dbReference type="PROSITE" id="PS51421">
    <property type="entry name" value="RAS"/>
    <property type="match status" value="1"/>
</dbReference>
<dbReference type="SMART" id="SM00174">
    <property type="entry name" value="RHO"/>
    <property type="match status" value="1"/>
</dbReference>
<dbReference type="InterPro" id="IPR003578">
    <property type="entry name" value="Small_GTPase_Rho"/>
</dbReference>
<dbReference type="FunFam" id="3.40.50.300:FF:000983">
    <property type="entry name" value="Rho family GTPase"/>
    <property type="match status" value="1"/>
</dbReference>
<evidence type="ECO:0000256" key="8">
    <source>
        <dbReference type="ARBA" id="ARBA00023288"/>
    </source>
</evidence>
<dbReference type="GO" id="GO:0005525">
    <property type="term" value="F:GTP binding"/>
    <property type="evidence" value="ECO:0007669"/>
    <property type="project" value="UniProtKB-KW"/>
</dbReference>
<comment type="subcellular location">
    <subcellularLocation>
        <location evidence="1">Cell membrane</location>
        <topology evidence="1">Lipid-anchor</topology>
        <orientation evidence="1">Cytoplasmic side</orientation>
    </subcellularLocation>
</comment>
<dbReference type="EMBL" id="JACVVK020000080">
    <property type="protein sequence ID" value="KAK7494882.1"/>
    <property type="molecule type" value="Genomic_DNA"/>
</dbReference>
<protein>
    <submittedName>
        <fullName evidence="10">Uncharacterized protein</fullName>
    </submittedName>
</protein>
<dbReference type="InterPro" id="IPR005225">
    <property type="entry name" value="Small_GTP-bd"/>
</dbReference>
<keyword evidence="7" id="KW-0472">Membrane</keyword>
<dbReference type="PRINTS" id="PR00449">
    <property type="entry name" value="RASTRNSFRMNG"/>
</dbReference>
<evidence type="ECO:0000256" key="3">
    <source>
        <dbReference type="ARBA" id="ARBA00022475"/>
    </source>
</evidence>